<feature type="signal peptide" evidence="1">
    <location>
        <begin position="1"/>
        <end position="39"/>
    </location>
</feature>
<evidence type="ECO:0000313" key="2">
    <source>
        <dbReference type="EMBL" id="JAC19198.1"/>
    </source>
</evidence>
<accession>A0A023FED5</accession>
<sequence>QGNRGSWLASNPKQRKMYKMNILFIAFVLLALGLARTEGKNGCGTERQASRCPKPEEYQIQAEGSNQPITMNDGRVLNCTCELGSGEEDVYDDGTPCFTPTSGYNGEMNHKAGTCKEGKCVYTEIKRGCLCTREEQKKTDGRQIGCAFTCNNGRSLEFDYYPVGTNCTHIINSNTTVQTTCKQYGHEVLCRPEEHQLKCEKQKCNKSLSVLQ</sequence>
<protein>
    <submittedName>
        <fullName evidence="2">Putative secreted protein</fullName>
    </submittedName>
</protein>
<name>A0A023FED5_AMBCJ</name>
<proteinExistence type="evidence at transcript level"/>
<feature type="chain" id="PRO_5001519771" evidence="1">
    <location>
        <begin position="40"/>
        <end position="212"/>
    </location>
</feature>
<organism evidence="2">
    <name type="scientific">Amblyomma cajennense</name>
    <name type="common">Cayenne tick</name>
    <name type="synonym">Acarus cajennensis</name>
    <dbReference type="NCBI Taxonomy" id="34607"/>
    <lineage>
        <taxon>Eukaryota</taxon>
        <taxon>Metazoa</taxon>
        <taxon>Ecdysozoa</taxon>
        <taxon>Arthropoda</taxon>
        <taxon>Chelicerata</taxon>
        <taxon>Arachnida</taxon>
        <taxon>Acari</taxon>
        <taxon>Parasitiformes</taxon>
        <taxon>Ixodida</taxon>
        <taxon>Ixodoidea</taxon>
        <taxon>Ixodidae</taxon>
        <taxon>Amblyomminae</taxon>
        <taxon>Amblyomma</taxon>
    </lineage>
</organism>
<dbReference type="AlphaFoldDB" id="A0A023FED5"/>
<evidence type="ECO:0000256" key="1">
    <source>
        <dbReference type="SAM" id="SignalP"/>
    </source>
</evidence>
<reference evidence="2" key="1">
    <citation type="submission" date="2014-03" db="EMBL/GenBank/DDBJ databases">
        <title>The sialotranscriptome of Amblyomma triste, Amblyomma parvum and Amblyomma cajennense ticks, uncovered by 454-based RNA-seq.</title>
        <authorList>
            <person name="Garcia G.R."/>
            <person name="Gardinassi L.G."/>
            <person name="Ribeiro J.M."/>
            <person name="Anatriello E."/>
            <person name="Ferreira B.R."/>
            <person name="Moreira H.N."/>
            <person name="Mafra C."/>
            <person name="Olegario M.M."/>
            <person name="Szabo P.J."/>
            <person name="Miranda-Santos I.K."/>
            <person name="Maruyama S.R."/>
        </authorList>
    </citation>
    <scope>NUCLEOTIDE SEQUENCE</scope>
    <source>
        <strain evidence="2">Uberlandia</strain>
        <tissue evidence="2">Salivary glands</tissue>
    </source>
</reference>
<keyword evidence="1" id="KW-0732">Signal</keyword>
<dbReference type="EMBL" id="GBBK01005284">
    <property type="protein sequence ID" value="JAC19198.1"/>
    <property type="molecule type" value="mRNA"/>
</dbReference>
<feature type="non-terminal residue" evidence="2">
    <location>
        <position position="1"/>
    </location>
</feature>